<evidence type="ECO:0000256" key="3">
    <source>
        <dbReference type="ARBA" id="ARBA00022741"/>
    </source>
</evidence>
<dbReference type="PIRSF" id="PIRSF000647">
    <property type="entry name" value="Ser/Thr_PK_SpkB"/>
    <property type="match status" value="1"/>
</dbReference>
<comment type="catalytic activity">
    <reaction evidence="7 8">
        <text>L-seryl-[protein] + ATP = O-phospho-L-seryl-[protein] + ADP + H(+)</text>
        <dbReference type="Rhea" id="RHEA:17989"/>
        <dbReference type="Rhea" id="RHEA-COMP:9863"/>
        <dbReference type="Rhea" id="RHEA-COMP:11604"/>
        <dbReference type="ChEBI" id="CHEBI:15378"/>
        <dbReference type="ChEBI" id="CHEBI:29999"/>
        <dbReference type="ChEBI" id="CHEBI:30616"/>
        <dbReference type="ChEBI" id="CHEBI:83421"/>
        <dbReference type="ChEBI" id="CHEBI:456216"/>
        <dbReference type="EC" id="2.7.11.1"/>
    </reaction>
</comment>
<gene>
    <name evidence="12" type="ORF">IQ217_16950</name>
</gene>
<keyword evidence="3 8" id="KW-0547">Nucleotide-binding</keyword>
<comment type="catalytic activity">
    <reaction evidence="6 8">
        <text>L-threonyl-[protein] + ATP = O-phospho-L-threonyl-[protein] + ADP + H(+)</text>
        <dbReference type="Rhea" id="RHEA:46608"/>
        <dbReference type="Rhea" id="RHEA-COMP:11060"/>
        <dbReference type="Rhea" id="RHEA-COMP:11605"/>
        <dbReference type="ChEBI" id="CHEBI:15378"/>
        <dbReference type="ChEBI" id="CHEBI:30013"/>
        <dbReference type="ChEBI" id="CHEBI:30616"/>
        <dbReference type="ChEBI" id="CHEBI:61977"/>
        <dbReference type="ChEBI" id="CHEBI:456216"/>
        <dbReference type="EC" id="2.7.11.1"/>
    </reaction>
</comment>
<keyword evidence="5 8" id="KW-0067">ATP-binding</keyword>
<comment type="caution">
    <text evidence="12">The sequence shown here is derived from an EMBL/GenBank/DDBJ whole genome shotgun (WGS) entry which is preliminary data.</text>
</comment>
<dbReference type="PANTHER" id="PTHR24363">
    <property type="entry name" value="SERINE/THREONINE PROTEIN KINASE"/>
    <property type="match status" value="1"/>
</dbReference>
<comment type="similarity">
    <text evidence="8">Belongs to the protein kinase superfamily. Ser/Thr protein kinase family.</text>
</comment>
<dbReference type="EMBL" id="JADEVV010000066">
    <property type="protein sequence ID" value="MBE9255491.1"/>
    <property type="molecule type" value="Genomic_DNA"/>
</dbReference>
<dbReference type="EC" id="2.7.11.1" evidence="8"/>
<dbReference type="NCBIfam" id="NF045510">
    <property type="entry name" value="4Cys_prefix_kin"/>
    <property type="match status" value="1"/>
</dbReference>
<dbReference type="InterPro" id="IPR001646">
    <property type="entry name" value="5peptide_repeat"/>
</dbReference>
<dbReference type="SUPFAM" id="SSF141571">
    <property type="entry name" value="Pentapeptide repeat-like"/>
    <property type="match status" value="1"/>
</dbReference>
<accession>A0ABR9VWU6</accession>
<feature type="binding site" evidence="9">
    <location>
        <position position="65"/>
    </location>
    <ligand>
        <name>ATP</name>
        <dbReference type="ChEBI" id="CHEBI:30616"/>
    </ligand>
</feature>
<dbReference type="InterPro" id="IPR000719">
    <property type="entry name" value="Prot_kinase_dom"/>
</dbReference>
<evidence type="ECO:0000256" key="4">
    <source>
        <dbReference type="ARBA" id="ARBA00022777"/>
    </source>
</evidence>
<dbReference type="SUPFAM" id="SSF56112">
    <property type="entry name" value="Protein kinase-like (PK-like)"/>
    <property type="match status" value="1"/>
</dbReference>
<name>A0ABR9VWU6_9SYNC</name>
<evidence type="ECO:0000256" key="1">
    <source>
        <dbReference type="ARBA" id="ARBA00022527"/>
    </source>
</evidence>
<dbReference type="PANTHER" id="PTHR24363:SF0">
    <property type="entry name" value="SERINE_THREONINE KINASE LIKE DOMAIN CONTAINING 1"/>
    <property type="match status" value="1"/>
</dbReference>
<feature type="compositionally biased region" description="Gly residues" evidence="10">
    <location>
        <begin position="387"/>
        <end position="396"/>
    </location>
</feature>
<keyword evidence="1 8" id="KW-0723">Serine/threonine-protein kinase</keyword>
<keyword evidence="13" id="KW-1185">Reference proteome</keyword>
<dbReference type="InterPro" id="IPR017441">
    <property type="entry name" value="Protein_kinase_ATP_BS"/>
</dbReference>
<dbReference type="PROSITE" id="PS00107">
    <property type="entry name" value="PROTEIN_KINASE_ATP"/>
    <property type="match status" value="1"/>
</dbReference>
<dbReference type="Pfam" id="PF00069">
    <property type="entry name" value="Pkinase"/>
    <property type="match status" value="1"/>
</dbReference>
<feature type="domain" description="Protein kinase" evidence="11">
    <location>
        <begin position="34"/>
        <end position="301"/>
    </location>
</feature>
<proteinExistence type="inferred from homology"/>
<evidence type="ECO:0000256" key="8">
    <source>
        <dbReference type="PIRNR" id="PIRNR000647"/>
    </source>
</evidence>
<dbReference type="Gene3D" id="1.10.510.10">
    <property type="entry name" value="Transferase(Phosphotransferase) domain 1"/>
    <property type="match status" value="1"/>
</dbReference>
<keyword evidence="2 8" id="KW-0808">Transferase</keyword>
<sequence>MSFCVNPNCPHPKNPNNVQVCQACGGSLRLNGRYQTLGLLGKGGFGATFAAADVALPGTPICVVKQLRPQTDDPNVFRMAKELFEREAQTLGRVGNHPQVPRLLDYFEDDHQFYLVQEYVKGHNLHQEVKKNGTFTEGSVKQFLTEILPILDYIHSQKVIHRDIKPANLIRRQTDQKLVLIDFGAVKNQIDSVLSSNTSAQTALTAFAVGTAGFAPPEQMAMRPVYASDIYATGVTCLYLLTGKTPKEIDCNSQTGEMDWEKHVTVSGKFAEVIRKMLELSVRHRYKSAQQVLDALEMPTYEDGMMQGMVSTPFSSITGTGDEPATGIHMGNSSSPDYGDPSTRFNTNVQSRGPSSTRFNTGIKTRTAKPKNVELPATRVRPASNAGDGGPVGAGGIDYNMVNQKPLSRREREEEKPAIANQPEIKRWNGKTFLAEYAQGKRDFADQNLVGIVLAKAFVPGINCYQANLTNANFEQAELTRADFGKARLKNVVFKGANLSDAYFGYADLRGADLRGANLSGVNFKYANLQGANFSGADLGSAKVSPEQLKLAKTNWRTVLPGSSRRR</sequence>
<feature type="compositionally biased region" description="Polar residues" evidence="10">
    <location>
        <begin position="343"/>
        <end position="362"/>
    </location>
</feature>
<evidence type="ECO:0000256" key="2">
    <source>
        <dbReference type="ARBA" id="ARBA00022679"/>
    </source>
</evidence>
<dbReference type="Gene3D" id="2.160.20.80">
    <property type="entry name" value="E3 ubiquitin-protein ligase SopA"/>
    <property type="match status" value="1"/>
</dbReference>
<dbReference type="PROSITE" id="PS50011">
    <property type="entry name" value="PROTEIN_KINASE_DOM"/>
    <property type="match status" value="1"/>
</dbReference>
<evidence type="ECO:0000256" key="9">
    <source>
        <dbReference type="PROSITE-ProRule" id="PRU10141"/>
    </source>
</evidence>
<keyword evidence="4 8" id="KW-0418">Kinase</keyword>
<dbReference type="SMART" id="SM00220">
    <property type="entry name" value="S_TKc"/>
    <property type="match status" value="1"/>
</dbReference>
<evidence type="ECO:0000313" key="12">
    <source>
        <dbReference type="EMBL" id="MBE9255491.1"/>
    </source>
</evidence>
<dbReference type="InterPro" id="IPR016252">
    <property type="entry name" value="Ser/Thr_kinase_SpkB"/>
</dbReference>
<organism evidence="12 13">
    <name type="scientific">Synechocystis salina LEGE 00031</name>
    <dbReference type="NCBI Taxonomy" id="1828736"/>
    <lineage>
        <taxon>Bacteria</taxon>
        <taxon>Bacillati</taxon>
        <taxon>Cyanobacteriota</taxon>
        <taxon>Cyanophyceae</taxon>
        <taxon>Synechococcales</taxon>
        <taxon>Merismopediaceae</taxon>
        <taxon>Synechocystis</taxon>
    </lineage>
</organism>
<evidence type="ECO:0000256" key="5">
    <source>
        <dbReference type="ARBA" id="ARBA00022840"/>
    </source>
</evidence>
<evidence type="ECO:0000259" key="11">
    <source>
        <dbReference type="PROSITE" id="PS50011"/>
    </source>
</evidence>
<reference evidence="12 13" key="1">
    <citation type="submission" date="2020-10" db="EMBL/GenBank/DDBJ databases">
        <authorList>
            <person name="Castelo-Branco R."/>
            <person name="Eusebio N."/>
            <person name="Adriana R."/>
            <person name="Vieira A."/>
            <person name="Brugerolle De Fraissinette N."/>
            <person name="Rezende De Castro R."/>
            <person name="Schneider M.P."/>
            <person name="Vasconcelos V."/>
            <person name="Leao P.N."/>
        </authorList>
    </citation>
    <scope>NUCLEOTIDE SEQUENCE [LARGE SCALE GENOMIC DNA]</scope>
    <source>
        <strain evidence="12 13">LEGE 00031</strain>
    </source>
</reference>
<dbReference type="Pfam" id="PF00805">
    <property type="entry name" value="Pentapeptide"/>
    <property type="match status" value="2"/>
</dbReference>
<evidence type="ECO:0000256" key="7">
    <source>
        <dbReference type="ARBA" id="ARBA00048679"/>
    </source>
</evidence>
<evidence type="ECO:0000256" key="10">
    <source>
        <dbReference type="SAM" id="MobiDB-lite"/>
    </source>
</evidence>
<evidence type="ECO:0000256" key="6">
    <source>
        <dbReference type="ARBA" id="ARBA00047899"/>
    </source>
</evidence>
<dbReference type="RefSeq" id="WP_194020854.1">
    <property type="nucleotide sequence ID" value="NZ_JADEVV010000066.1"/>
</dbReference>
<feature type="region of interest" description="Disordered" evidence="10">
    <location>
        <begin position="327"/>
        <end position="362"/>
    </location>
</feature>
<protein>
    <recommendedName>
        <fullName evidence="8">Serine/threonine-protein kinase B</fullName>
        <ecNumber evidence="8">2.7.11.1</ecNumber>
    </recommendedName>
</protein>
<feature type="region of interest" description="Disordered" evidence="10">
    <location>
        <begin position="380"/>
        <end position="399"/>
    </location>
</feature>
<dbReference type="Proteomes" id="UP000658720">
    <property type="component" value="Unassembled WGS sequence"/>
</dbReference>
<dbReference type="InterPro" id="IPR011009">
    <property type="entry name" value="Kinase-like_dom_sf"/>
</dbReference>
<evidence type="ECO:0000313" key="13">
    <source>
        <dbReference type="Proteomes" id="UP000658720"/>
    </source>
</evidence>
<dbReference type="CDD" id="cd14014">
    <property type="entry name" value="STKc_PknB_like"/>
    <property type="match status" value="1"/>
</dbReference>